<keyword evidence="2" id="KW-0560">Oxidoreductase</keyword>
<accession>A0A4U5TPA0</accession>
<evidence type="ECO:0000313" key="5">
    <source>
        <dbReference type="EMBL" id="TKS55491.1"/>
    </source>
</evidence>
<reference evidence="5 6" key="1">
    <citation type="submission" date="2019-04" db="EMBL/GenBank/DDBJ databases">
        <title>Psychroflexus halotolerans sp. nov., isolated from a marine solar saltern.</title>
        <authorList>
            <person name="Feng X."/>
        </authorList>
    </citation>
    <scope>NUCLEOTIDE SEQUENCE [LARGE SCALE GENOMIC DNA]</scope>
    <source>
        <strain evidence="5 6">WDS2C27</strain>
    </source>
</reference>
<dbReference type="InterPro" id="IPR000683">
    <property type="entry name" value="Gfo/Idh/MocA-like_OxRdtase_N"/>
</dbReference>
<dbReference type="SUPFAM" id="SSF55347">
    <property type="entry name" value="Glyceraldehyde-3-phosphate dehydrogenase-like, C-terminal domain"/>
    <property type="match status" value="1"/>
</dbReference>
<dbReference type="Gene3D" id="3.40.50.720">
    <property type="entry name" value="NAD(P)-binding Rossmann-like Domain"/>
    <property type="match status" value="1"/>
</dbReference>
<dbReference type="Proteomes" id="UP000306552">
    <property type="component" value="Unassembled WGS sequence"/>
</dbReference>
<protein>
    <submittedName>
        <fullName evidence="5">Gfo/Idh/MocA family oxidoreductase</fullName>
    </submittedName>
</protein>
<dbReference type="PANTHER" id="PTHR22604">
    <property type="entry name" value="OXIDOREDUCTASES"/>
    <property type="match status" value="1"/>
</dbReference>
<dbReference type="AlphaFoldDB" id="A0A4U5TPA0"/>
<keyword evidence="6" id="KW-1185">Reference proteome</keyword>
<gene>
    <name evidence="5" type="ORF">FCN74_11095</name>
</gene>
<dbReference type="InterPro" id="IPR055170">
    <property type="entry name" value="GFO_IDH_MocA-like_dom"/>
</dbReference>
<dbReference type="Pfam" id="PF01408">
    <property type="entry name" value="GFO_IDH_MocA"/>
    <property type="match status" value="1"/>
</dbReference>
<evidence type="ECO:0000313" key="6">
    <source>
        <dbReference type="Proteomes" id="UP000306552"/>
    </source>
</evidence>
<dbReference type="GO" id="GO:0016491">
    <property type="term" value="F:oxidoreductase activity"/>
    <property type="evidence" value="ECO:0007669"/>
    <property type="project" value="UniProtKB-KW"/>
</dbReference>
<evidence type="ECO:0000256" key="2">
    <source>
        <dbReference type="ARBA" id="ARBA00023002"/>
    </source>
</evidence>
<dbReference type="RefSeq" id="WP_138932676.1">
    <property type="nucleotide sequence ID" value="NZ_SWMU01000005.1"/>
</dbReference>
<comment type="similarity">
    <text evidence="1">Belongs to the Gfo/Idh/MocA family.</text>
</comment>
<dbReference type="OrthoDB" id="9815825at2"/>
<dbReference type="Pfam" id="PF22725">
    <property type="entry name" value="GFO_IDH_MocA_C3"/>
    <property type="match status" value="1"/>
</dbReference>
<dbReference type="SUPFAM" id="SSF51735">
    <property type="entry name" value="NAD(P)-binding Rossmann-fold domains"/>
    <property type="match status" value="1"/>
</dbReference>
<evidence type="ECO:0000259" key="4">
    <source>
        <dbReference type="Pfam" id="PF22725"/>
    </source>
</evidence>
<evidence type="ECO:0000256" key="1">
    <source>
        <dbReference type="ARBA" id="ARBA00010928"/>
    </source>
</evidence>
<proteinExistence type="inferred from homology"/>
<feature type="domain" description="Gfo/Idh/MocA-like oxidoreductase N-terminal" evidence="3">
    <location>
        <begin position="5"/>
        <end position="120"/>
    </location>
</feature>
<dbReference type="EMBL" id="SWMU01000005">
    <property type="protein sequence ID" value="TKS55491.1"/>
    <property type="molecule type" value="Genomic_DNA"/>
</dbReference>
<name>A0A4U5TPA0_9FLAO</name>
<sequence length="323" mass="36744">MKTYHWGILGLGKIAHQFAKDLQTVPNAKLYAVGSRTQNKADEFAQKYQAPKAYGSYDTLIQDENVDVIYVATPHVFHKANTIAVLKSGKAVLCEKAFGMNLSEVEEMIEVAQQNNVFLMEALWTNFMPTIKTLKQYQNNNTFGKIKSLQAEFCFKAPFDPDKRLFNPELGGGALLDIGIYPVYLALKLLGHPNHIKAKSKMSSTGVDLETQIYFKYDNNVEADLFCSFEQTRDNYAFIKFEKANIKLGPRFHETDKLIINKPDKTTAKDFNYQAKGYHFEIAHVQECLDKGLTESPEMSFEFSKDLISHLDKIRHIIGLKYG</sequence>
<feature type="domain" description="GFO/IDH/MocA-like oxidoreductase" evidence="4">
    <location>
        <begin position="132"/>
        <end position="243"/>
    </location>
</feature>
<dbReference type="InterPro" id="IPR036291">
    <property type="entry name" value="NAD(P)-bd_dom_sf"/>
</dbReference>
<dbReference type="Gene3D" id="3.30.360.10">
    <property type="entry name" value="Dihydrodipicolinate Reductase, domain 2"/>
    <property type="match status" value="1"/>
</dbReference>
<dbReference type="GO" id="GO:0000166">
    <property type="term" value="F:nucleotide binding"/>
    <property type="evidence" value="ECO:0007669"/>
    <property type="project" value="InterPro"/>
</dbReference>
<dbReference type="PANTHER" id="PTHR22604:SF105">
    <property type="entry name" value="TRANS-1,2-DIHYDROBENZENE-1,2-DIOL DEHYDROGENASE"/>
    <property type="match status" value="1"/>
</dbReference>
<dbReference type="InterPro" id="IPR050984">
    <property type="entry name" value="Gfo/Idh/MocA_domain"/>
</dbReference>
<organism evidence="5 6">
    <name type="scientific">Mesohalobacter halotolerans</name>
    <dbReference type="NCBI Taxonomy" id="1883405"/>
    <lineage>
        <taxon>Bacteria</taxon>
        <taxon>Pseudomonadati</taxon>
        <taxon>Bacteroidota</taxon>
        <taxon>Flavobacteriia</taxon>
        <taxon>Flavobacteriales</taxon>
        <taxon>Flavobacteriaceae</taxon>
        <taxon>Mesohalobacter</taxon>
    </lineage>
</organism>
<comment type="caution">
    <text evidence="5">The sequence shown here is derived from an EMBL/GenBank/DDBJ whole genome shotgun (WGS) entry which is preliminary data.</text>
</comment>
<evidence type="ECO:0000259" key="3">
    <source>
        <dbReference type="Pfam" id="PF01408"/>
    </source>
</evidence>